<keyword evidence="2" id="KW-0723">Serine/threonine-protein kinase</keyword>
<dbReference type="AlphaFoldDB" id="A0A812DUQ6"/>
<evidence type="ECO:0000256" key="3">
    <source>
        <dbReference type="ARBA" id="ARBA00022679"/>
    </source>
</evidence>
<sequence>MSSQEFRCKNCKKGKEKLKAEIFERDIINYIYEIIKQNSKRNVNASDIQLGPSNVGLSFKFMPTNSVLICWKINCDKELFEHEGFKKLFEMSSQKLINKFEVPDDQLDTLKDRITFRFMEINPFRLSWTITCERKEFLHWIMESNFDSREDVLDFMKSLYCKDPTSLTYIRSEGRYTKEYEEIGLLGEGGFGSVYKACNKKDGKYYAIKKISFHDFPDSASKIFREVKALFDLKNVICSENISPSSFAVTETNYPVDSELSDGATSEEQNLTEDTSNELRNKQNQFTLFIQMELCKETLKDWLQKTDSTNSSKSVLSSVSHHLTQHLFSLWSPPLLPQCFPFNSLHLPATSEFSSVSHHLIQEPFPCSPHHICHNSFPFNSLHLPSPITFVTILSPFHSLHLPATSVFSSVSHHLIQEPFPCSPHHILTQFFPFFIPYICLPQSLPLLTQCFPFSFLTSACHKCIFLSVPPLDPRTFFPCSPPSTFDTILPLFHSLHLPATSAFSSVSHHLIQEPFPCSPHHILTQFFSLLIPYICLPQVHFSSVSHHLIQEPFSL</sequence>
<dbReference type="Proteomes" id="UP000597762">
    <property type="component" value="Unassembled WGS sequence"/>
</dbReference>
<dbReference type="InterPro" id="IPR050339">
    <property type="entry name" value="CC_SR_Kinase"/>
</dbReference>
<dbReference type="GO" id="GO:0004694">
    <property type="term" value="F:eukaryotic translation initiation factor 2alpha kinase activity"/>
    <property type="evidence" value="ECO:0007669"/>
    <property type="project" value="TreeGrafter"/>
</dbReference>
<proteinExistence type="predicted"/>
<dbReference type="InterPro" id="IPR011009">
    <property type="entry name" value="Kinase-like_dom_sf"/>
</dbReference>
<accession>A0A812DUQ6</accession>
<keyword evidence="4 7" id="KW-0547">Nucleotide-binding</keyword>
<keyword evidence="10" id="KW-1185">Reference proteome</keyword>
<evidence type="ECO:0000256" key="5">
    <source>
        <dbReference type="ARBA" id="ARBA00022777"/>
    </source>
</evidence>
<keyword evidence="5" id="KW-0418">Kinase</keyword>
<comment type="caution">
    <text evidence="9">The sequence shown here is derived from an EMBL/GenBank/DDBJ whole genome shotgun (WGS) entry which is preliminary data.</text>
</comment>
<dbReference type="OrthoDB" id="1405469at2759"/>
<dbReference type="Pfam" id="PF00069">
    <property type="entry name" value="Pkinase"/>
    <property type="match status" value="1"/>
</dbReference>
<dbReference type="InterPro" id="IPR017441">
    <property type="entry name" value="Protein_kinase_ATP_BS"/>
</dbReference>
<evidence type="ECO:0000256" key="7">
    <source>
        <dbReference type="PROSITE-ProRule" id="PRU10141"/>
    </source>
</evidence>
<dbReference type="Gene3D" id="3.30.200.20">
    <property type="entry name" value="Phosphorylase Kinase, domain 1"/>
    <property type="match status" value="1"/>
</dbReference>
<dbReference type="GO" id="GO:0005634">
    <property type="term" value="C:nucleus"/>
    <property type="evidence" value="ECO:0007669"/>
    <property type="project" value="TreeGrafter"/>
</dbReference>
<keyword evidence="6 7" id="KW-0067">ATP-binding</keyword>
<name>A0A812DUQ6_ACAPH</name>
<reference evidence="9" key="1">
    <citation type="submission" date="2021-01" db="EMBL/GenBank/DDBJ databases">
        <authorList>
            <person name="Li R."/>
            <person name="Bekaert M."/>
        </authorList>
    </citation>
    <scope>NUCLEOTIDE SEQUENCE</scope>
    <source>
        <strain evidence="9">Farmed</strain>
    </source>
</reference>
<evidence type="ECO:0000256" key="6">
    <source>
        <dbReference type="ARBA" id="ARBA00022840"/>
    </source>
</evidence>
<organism evidence="9 10">
    <name type="scientific">Acanthosepion pharaonis</name>
    <name type="common">Pharaoh cuttlefish</name>
    <name type="synonym">Sepia pharaonis</name>
    <dbReference type="NCBI Taxonomy" id="158019"/>
    <lineage>
        <taxon>Eukaryota</taxon>
        <taxon>Metazoa</taxon>
        <taxon>Spiralia</taxon>
        <taxon>Lophotrochozoa</taxon>
        <taxon>Mollusca</taxon>
        <taxon>Cephalopoda</taxon>
        <taxon>Coleoidea</taxon>
        <taxon>Decapodiformes</taxon>
        <taxon>Sepiida</taxon>
        <taxon>Sepiina</taxon>
        <taxon>Sepiidae</taxon>
        <taxon>Acanthosepion</taxon>
    </lineage>
</organism>
<evidence type="ECO:0000256" key="4">
    <source>
        <dbReference type="ARBA" id="ARBA00022741"/>
    </source>
</evidence>
<evidence type="ECO:0000256" key="2">
    <source>
        <dbReference type="ARBA" id="ARBA00022527"/>
    </source>
</evidence>
<evidence type="ECO:0000313" key="9">
    <source>
        <dbReference type="EMBL" id="CAE1306814.1"/>
    </source>
</evidence>
<dbReference type="EMBL" id="CAHIKZ030004081">
    <property type="protein sequence ID" value="CAE1306814.1"/>
    <property type="molecule type" value="Genomic_DNA"/>
</dbReference>
<dbReference type="PROSITE" id="PS00107">
    <property type="entry name" value="PROTEIN_KINASE_ATP"/>
    <property type="match status" value="1"/>
</dbReference>
<dbReference type="SUPFAM" id="SSF56112">
    <property type="entry name" value="Protein kinase-like (PK-like)"/>
    <property type="match status" value="1"/>
</dbReference>
<feature type="domain" description="Protein kinase" evidence="8">
    <location>
        <begin position="180"/>
        <end position="239"/>
    </location>
</feature>
<dbReference type="GO" id="GO:0005524">
    <property type="term" value="F:ATP binding"/>
    <property type="evidence" value="ECO:0007669"/>
    <property type="project" value="UniProtKB-UniRule"/>
</dbReference>
<dbReference type="PANTHER" id="PTHR11042:SF160">
    <property type="entry name" value="EUKARYOTIC TRANSLATION INITIATION FACTOR 2-ALPHA KINASE 1"/>
    <property type="match status" value="1"/>
</dbReference>
<keyword evidence="3 9" id="KW-0808">Transferase</keyword>
<feature type="binding site" evidence="7">
    <location>
        <position position="210"/>
    </location>
    <ligand>
        <name>ATP</name>
        <dbReference type="ChEBI" id="CHEBI:30616"/>
    </ligand>
</feature>
<evidence type="ECO:0000313" key="10">
    <source>
        <dbReference type="Proteomes" id="UP000597762"/>
    </source>
</evidence>
<dbReference type="PANTHER" id="PTHR11042">
    <property type="entry name" value="EUKARYOTIC TRANSLATION INITIATION FACTOR 2-ALPHA KINASE EIF2-ALPHA KINASE -RELATED"/>
    <property type="match status" value="1"/>
</dbReference>
<dbReference type="EC" id="2.7.11.1" evidence="1"/>
<evidence type="ECO:0000259" key="8">
    <source>
        <dbReference type="Pfam" id="PF00069"/>
    </source>
</evidence>
<evidence type="ECO:0000256" key="1">
    <source>
        <dbReference type="ARBA" id="ARBA00012513"/>
    </source>
</evidence>
<gene>
    <name evidence="9" type="ORF">SPHA_59066</name>
</gene>
<dbReference type="GO" id="GO:0005737">
    <property type="term" value="C:cytoplasm"/>
    <property type="evidence" value="ECO:0007669"/>
    <property type="project" value="TreeGrafter"/>
</dbReference>
<protein>
    <recommendedName>
        <fullName evidence="1">non-specific serine/threonine protein kinase</fullName>
        <ecNumber evidence="1">2.7.11.1</ecNumber>
    </recommendedName>
</protein>
<dbReference type="InterPro" id="IPR000719">
    <property type="entry name" value="Prot_kinase_dom"/>
</dbReference>